<comment type="caution">
    <text evidence="2">The sequence shown here is derived from an EMBL/GenBank/DDBJ whole genome shotgun (WGS) entry which is preliminary data.</text>
</comment>
<evidence type="ECO:0000313" key="2">
    <source>
        <dbReference type="EMBL" id="MED6190214.1"/>
    </source>
</evidence>
<organism evidence="2 3">
    <name type="scientific">Stylosanthes scabra</name>
    <dbReference type="NCBI Taxonomy" id="79078"/>
    <lineage>
        <taxon>Eukaryota</taxon>
        <taxon>Viridiplantae</taxon>
        <taxon>Streptophyta</taxon>
        <taxon>Embryophyta</taxon>
        <taxon>Tracheophyta</taxon>
        <taxon>Spermatophyta</taxon>
        <taxon>Magnoliopsida</taxon>
        <taxon>eudicotyledons</taxon>
        <taxon>Gunneridae</taxon>
        <taxon>Pentapetalae</taxon>
        <taxon>rosids</taxon>
        <taxon>fabids</taxon>
        <taxon>Fabales</taxon>
        <taxon>Fabaceae</taxon>
        <taxon>Papilionoideae</taxon>
        <taxon>50 kb inversion clade</taxon>
        <taxon>dalbergioids sensu lato</taxon>
        <taxon>Dalbergieae</taxon>
        <taxon>Pterocarpus clade</taxon>
        <taxon>Stylosanthes</taxon>
    </lineage>
</organism>
<evidence type="ECO:0000256" key="1">
    <source>
        <dbReference type="SAM" id="MobiDB-lite"/>
    </source>
</evidence>
<sequence>MANHSSSCFCLLLYSSDPGKSFLGGRIPLLTGRNSLFTDRKSLLAEPLPSKSRTESFSDDFTTDDPSSGGSTVSRSCFRFQSRRRIFSPFFRLPNAAPFSASLTSRLTGETASDRKVESSRRVEIRRSEKWRETALKQIERKK</sequence>
<gene>
    <name evidence="2" type="ORF">PIB30_103708</name>
</gene>
<protein>
    <submittedName>
        <fullName evidence="2">Uncharacterized protein</fullName>
    </submittedName>
</protein>
<reference evidence="2 3" key="1">
    <citation type="journal article" date="2023" name="Plants (Basel)">
        <title>Bridging the Gap: Combining Genomics and Transcriptomics Approaches to Understand Stylosanthes scabra, an Orphan Legume from the Brazilian Caatinga.</title>
        <authorList>
            <person name="Ferreira-Neto J.R.C."/>
            <person name="da Silva M.D."/>
            <person name="Binneck E."/>
            <person name="de Melo N.F."/>
            <person name="da Silva R.H."/>
            <person name="de Melo A.L.T.M."/>
            <person name="Pandolfi V."/>
            <person name="Bustamante F.O."/>
            <person name="Brasileiro-Vidal A.C."/>
            <person name="Benko-Iseppon A.M."/>
        </authorList>
    </citation>
    <scope>NUCLEOTIDE SEQUENCE [LARGE SCALE GENOMIC DNA]</scope>
    <source>
        <tissue evidence="2">Leaves</tissue>
    </source>
</reference>
<accession>A0ABU6WY30</accession>
<dbReference type="Proteomes" id="UP001341840">
    <property type="component" value="Unassembled WGS sequence"/>
</dbReference>
<feature type="region of interest" description="Disordered" evidence="1">
    <location>
        <begin position="47"/>
        <end position="74"/>
    </location>
</feature>
<feature type="compositionally biased region" description="Low complexity" evidence="1">
    <location>
        <begin position="64"/>
        <end position="74"/>
    </location>
</feature>
<evidence type="ECO:0000313" key="3">
    <source>
        <dbReference type="Proteomes" id="UP001341840"/>
    </source>
</evidence>
<proteinExistence type="predicted"/>
<keyword evidence="3" id="KW-1185">Reference proteome</keyword>
<dbReference type="EMBL" id="JASCZI010184667">
    <property type="protein sequence ID" value="MED6190214.1"/>
    <property type="molecule type" value="Genomic_DNA"/>
</dbReference>
<name>A0ABU6WY30_9FABA</name>